<evidence type="ECO:0000313" key="2">
    <source>
        <dbReference type="EMBL" id="QDV75743.1"/>
    </source>
</evidence>
<keyword evidence="1" id="KW-0732">Signal</keyword>
<feature type="signal peptide" evidence="1">
    <location>
        <begin position="1"/>
        <end position="26"/>
    </location>
</feature>
<feature type="chain" id="PRO_5022075464" evidence="1">
    <location>
        <begin position="27"/>
        <end position="263"/>
    </location>
</feature>
<name>A0A518KD60_9BACT</name>
<protein>
    <submittedName>
        <fullName evidence="2">Uncharacterized protein</fullName>
    </submittedName>
</protein>
<dbReference type="KEGG" id="bmei:Spa11_39640"/>
<evidence type="ECO:0000313" key="3">
    <source>
        <dbReference type="Proteomes" id="UP000316426"/>
    </source>
</evidence>
<accession>A0A518KD60</accession>
<organism evidence="2 3">
    <name type="scientific">Botrimarina mediterranea</name>
    <dbReference type="NCBI Taxonomy" id="2528022"/>
    <lineage>
        <taxon>Bacteria</taxon>
        <taxon>Pseudomonadati</taxon>
        <taxon>Planctomycetota</taxon>
        <taxon>Planctomycetia</taxon>
        <taxon>Pirellulales</taxon>
        <taxon>Lacipirellulaceae</taxon>
        <taxon>Botrimarina</taxon>
    </lineage>
</organism>
<dbReference type="RefSeq" id="WP_145115570.1">
    <property type="nucleotide sequence ID" value="NZ_CP036349.1"/>
</dbReference>
<dbReference type="EMBL" id="CP036349">
    <property type="protein sequence ID" value="QDV75743.1"/>
    <property type="molecule type" value="Genomic_DNA"/>
</dbReference>
<dbReference type="Proteomes" id="UP000316426">
    <property type="component" value="Chromosome"/>
</dbReference>
<gene>
    <name evidence="2" type="ORF">Spa11_39640</name>
</gene>
<reference evidence="2 3" key="1">
    <citation type="submission" date="2019-02" db="EMBL/GenBank/DDBJ databases">
        <title>Deep-cultivation of Planctomycetes and their phenomic and genomic characterization uncovers novel biology.</title>
        <authorList>
            <person name="Wiegand S."/>
            <person name="Jogler M."/>
            <person name="Boedeker C."/>
            <person name="Pinto D."/>
            <person name="Vollmers J."/>
            <person name="Rivas-Marin E."/>
            <person name="Kohn T."/>
            <person name="Peeters S.H."/>
            <person name="Heuer A."/>
            <person name="Rast P."/>
            <person name="Oberbeckmann S."/>
            <person name="Bunk B."/>
            <person name="Jeske O."/>
            <person name="Meyerdierks A."/>
            <person name="Storesund J.E."/>
            <person name="Kallscheuer N."/>
            <person name="Luecker S."/>
            <person name="Lage O.M."/>
            <person name="Pohl T."/>
            <person name="Merkel B.J."/>
            <person name="Hornburger P."/>
            <person name="Mueller R.-W."/>
            <person name="Bruemmer F."/>
            <person name="Labrenz M."/>
            <person name="Spormann A.M."/>
            <person name="Op den Camp H."/>
            <person name="Overmann J."/>
            <person name="Amann R."/>
            <person name="Jetten M.S.M."/>
            <person name="Mascher T."/>
            <person name="Medema M.H."/>
            <person name="Devos D.P."/>
            <person name="Kaster A.-K."/>
            <person name="Ovreas L."/>
            <person name="Rohde M."/>
            <person name="Galperin M.Y."/>
            <person name="Jogler C."/>
        </authorList>
    </citation>
    <scope>NUCLEOTIDE SEQUENCE [LARGE SCALE GENOMIC DNA]</scope>
    <source>
        <strain evidence="2 3">Spa11</strain>
    </source>
</reference>
<dbReference type="AlphaFoldDB" id="A0A518KD60"/>
<keyword evidence="3" id="KW-1185">Reference proteome</keyword>
<sequence precursor="true">MRALLAFAAALVVGTLVALATKPAEAQVSTWSMASDKYSGEVPSMPFQTPSYAPTPPSAIQHHASTAYEGAARGYASLIRAYTEGQMSLAQARILFAEAHAREMRNEVIRTQTFLARKNALKEDFRQDQLRKWEWLDQARERREEREQTVLRSVYHVPSTQLNRLTGEITWPAALTAPQFESQRNDVQEIVSRLASHGAEYARQNSDEVAKAVEALRSAFRDNREPLGVEMRDYFECQSFLVGLKLEAQSWGIDEQLDMVASR</sequence>
<evidence type="ECO:0000256" key="1">
    <source>
        <dbReference type="SAM" id="SignalP"/>
    </source>
</evidence>
<proteinExistence type="predicted"/>